<reference evidence="4 5" key="1">
    <citation type="submission" date="2019-10" db="EMBL/GenBank/DDBJ databases">
        <title>Unraveling microbial dark matter from salterns through culturing: the case of the genus Halosegnis.</title>
        <authorList>
            <person name="Duran-Viseras A."/>
            <person name="Andrei A.-S."/>
            <person name="Vera-Gargallo B."/>
            <person name="Ghai R."/>
            <person name="Sanchez-Porro C."/>
            <person name="Ventosa A."/>
        </authorList>
    </citation>
    <scope>NUCLEOTIDE SEQUENCE [LARGE SCALE GENOMIC DNA]</scope>
    <source>
        <strain evidence="2 5">F17-44</strain>
        <strain evidence="1 6">F18-79</strain>
        <strain evidence="3 4">F19-13</strain>
    </source>
</reference>
<dbReference type="EMBL" id="QJOW01000002">
    <property type="protein sequence ID" value="KAB7516798.1"/>
    <property type="molecule type" value="Genomic_DNA"/>
</dbReference>
<dbReference type="AlphaFoldDB" id="A0A5N5UC04"/>
<dbReference type="Proteomes" id="UP000326302">
    <property type="component" value="Unassembled WGS sequence"/>
</dbReference>
<evidence type="ECO:0000313" key="2">
    <source>
        <dbReference type="EMBL" id="KAB7516798.1"/>
    </source>
</evidence>
<name>A0A5N5UC04_9EURY</name>
<sequence>MAEIDAGDLLPNERVMDAVADGEITQLTRGAGTRYADEGDTFVVDGDSFTVVEIEERKLGDMTDGDAEREGSPSLSAYKSRMKRAHPGGFEWDDDADVLTYRFEPAE</sequence>
<evidence type="ECO:0000313" key="6">
    <source>
        <dbReference type="Proteomes" id="UP000326865"/>
    </source>
</evidence>
<dbReference type="Proteomes" id="UP000326865">
    <property type="component" value="Unassembled WGS sequence"/>
</dbReference>
<accession>A0A5N5URG1</accession>
<comment type="caution">
    <text evidence="1">The sequence shown here is derived from an EMBL/GenBank/DDBJ whole genome shotgun (WGS) entry which is preliminary data.</text>
</comment>
<evidence type="ECO:0000313" key="1">
    <source>
        <dbReference type="EMBL" id="KAB7515990.1"/>
    </source>
</evidence>
<gene>
    <name evidence="1" type="ORF">DM867_02275</name>
    <name evidence="2" type="ORF">DMP03_05375</name>
    <name evidence="3" type="ORF">DP108_02160</name>
</gene>
<accession>A0A5N5UDQ0</accession>
<proteinExistence type="predicted"/>
<dbReference type="SUPFAM" id="SSF88697">
    <property type="entry name" value="PUA domain-like"/>
    <property type="match status" value="1"/>
</dbReference>
<accession>A0A5N5UC04</accession>
<evidence type="ECO:0000313" key="5">
    <source>
        <dbReference type="Proteomes" id="UP000326302"/>
    </source>
</evidence>
<dbReference type="InterPro" id="IPR015947">
    <property type="entry name" value="PUA-like_sf"/>
</dbReference>
<evidence type="ECO:0000313" key="4">
    <source>
        <dbReference type="Proteomes" id="UP000326207"/>
    </source>
</evidence>
<dbReference type="EMBL" id="QMDY01000001">
    <property type="protein sequence ID" value="KAB7520075.1"/>
    <property type="molecule type" value="Genomic_DNA"/>
</dbReference>
<dbReference type="RefSeq" id="WP_152119680.1">
    <property type="nucleotide sequence ID" value="NZ_QJOW01000002.1"/>
</dbReference>
<dbReference type="OrthoDB" id="359403at2157"/>
<dbReference type="Proteomes" id="UP000326207">
    <property type="component" value="Unassembled WGS sequence"/>
</dbReference>
<keyword evidence="6" id="KW-1185">Reference proteome</keyword>
<dbReference type="EMBL" id="QKKZ01000001">
    <property type="protein sequence ID" value="KAB7515990.1"/>
    <property type="molecule type" value="Genomic_DNA"/>
</dbReference>
<evidence type="ECO:0000313" key="3">
    <source>
        <dbReference type="EMBL" id="KAB7520075.1"/>
    </source>
</evidence>
<organism evidence="1 6">
    <name type="scientific">Halosegnis rubeus</name>
    <dbReference type="NCBI Taxonomy" id="2212850"/>
    <lineage>
        <taxon>Archaea</taxon>
        <taxon>Methanobacteriati</taxon>
        <taxon>Methanobacteriota</taxon>
        <taxon>Stenosarchaea group</taxon>
        <taxon>Halobacteria</taxon>
        <taxon>Halobacteriales</taxon>
        <taxon>Natronomonadaceae</taxon>
        <taxon>Halosegnis</taxon>
    </lineage>
</organism>
<dbReference type="CDD" id="cd06552">
    <property type="entry name" value="ASCH_yqfb_like"/>
    <property type="match status" value="1"/>
</dbReference>
<protein>
    <submittedName>
        <fullName evidence="1">ASCH domain-containing protein</fullName>
    </submittedName>
</protein>